<evidence type="ECO:0000313" key="1">
    <source>
        <dbReference type="EMBL" id="MBB3995299.1"/>
    </source>
</evidence>
<sequence length="538" mass="59595">MSKHSYPRVREGSVKFKSQEAAAAARGMGLFGSAPYVAGDSHVETMQSFNPSNSAADSEVLNGRDKVSARTRDLSRNNGWAAGAITKECDSIIGGNFRPFLKPDWRLLGLSSEWAKDFKEEVEGRWGNYADDPRKFGDTTRSQSMSQMFGTAYRSYVVEGEAIALVNWRRMRPTKTTLRIVDPDLLCNPMDAADQKHQRGGIDLSRDGVAQAYHFRQGHPGSAWADVGGMTWKRIGREGQNGRPQVIHFYDKLRDGQTRGISRMAPIVETLRMEQQYSKVELQAAVINAVLAAFIRSPMGPDMIDEMFGEGDGSAVLDMNVDRQKFYGDNGGIKIGGARLSMLYPNDEIGMVPTARPSAQFADFEGAILRQIASGIGMSYEQLASDWSKTNYSSARAAMIEIWRGWTAKRTAFAQGFCQPFFMAWLEEMIMDGHIKIPNGAPEFYSHWPAYARAKWIGPGKGFVDPVKEAQAAALRVSLGLSTLEEEAAELTGSDWSDNIEQIKSEMNDMPEGTLHPMAEKFAKLLGNTSDNQTRSED</sequence>
<reference evidence="1 2" key="1">
    <citation type="submission" date="2020-08" db="EMBL/GenBank/DDBJ databases">
        <title>Genomic Encyclopedia of Type Strains, Phase IV (KMG-IV): sequencing the most valuable type-strain genomes for metagenomic binning, comparative biology and taxonomic classification.</title>
        <authorList>
            <person name="Goeker M."/>
        </authorList>
    </citation>
    <scope>NUCLEOTIDE SEQUENCE [LARGE SCALE GENOMIC DNA]</scope>
    <source>
        <strain evidence="1 2">DSM 102234</strain>
    </source>
</reference>
<dbReference type="InterPro" id="IPR006429">
    <property type="entry name" value="Phage_lambda_portal"/>
</dbReference>
<evidence type="ECO:0000313" key="2">
    <source>
        <dbReference type="Proteomes" id="UP000530268"/>
    </source>
</evidence>
<gene>
    <name evidence="1" type="ORF">GGR95_002954</name>
</gene>
<dbReference type="NCBIfam" id="TIGR01539">
    <property type="entry name" value="portal_lambda"/>
    <property type="match status" value="1"/>
</dbReference>
<dbReference type="EMBL" id="JACIEI010000013">
    <property type="protein sequence ID" value="MBB3995299.1"/>
    <property type="molecule type" value="Genomic_DNA"/>
</dbReference>
<comment type="caution">
    <text evidence="1">The sequence shown here is derived from an EMBL/GenBank/DDBJ whole genome shotgun (WGS) entry which is preliminary data.</text>
</comment>
<keyword evidence="2" id="KW-1185">Reference proteome</keyword>
<proteinExistence type="predicted"/>
<accession>A0A7W6H2X9</accession>
<protein>
    <submittedName>
        <fullName evidence="1">Lambda family phage portal protein</fullName>
    </submittedName>
</protein>
<organism evidence="1 2">
    <name type="scientific">Sulfitobacter undariae</name>
    <dbReference type="NCBI Taxonomy" id="1563671"/>
    <lineage>
        <taxon>Bacteria</taxon>
        <taxon>Pseudomonadati</taxon>
        <taxon>Pseudomonadota</taxon>
        <taxon>Alphaproteobacteria</taxon>
        <taxon>Rhodobacterales</taxon>
        <taxon>Roseobacteraceae</taxon>
        <taxon>Sulfitobacter</taxon>
    </lineage>
</organism>
<dbReference type="GO" id="GO:0005198">
    <property type="term" value="F:structural molecule activity"/>
    <property type="evidence" value="ECO:0007669"/>
    <property type="project" value="InterPro"/>
</dbReference>
<dbReference type="Proteomes" id="UP000530268">
    <property type="component" value="Unassembled WGS sequence"/>
</dbReference>
<dbReference type="RefSeq" id="WP_246423402.1">
    <property type="nucleotide sequence ID" value="NZ_JACIEI010000013.1"/>
</dbReference>
<name>A0A7W6H2X9_9RHOB</name>
<dbReference type="Pfam" id="PF05136">
    <property type="entry name" value="Phage_portal_2"/>
    <property type="match status" value="1"/>
</dbReference>
<dbReference type="AlphaFoldDB" id="A0A7W6H2X9"/>
<dbReference type="GO" id="GO:0019068">
    <property type="term" value="P:virion assembly"/>
    <property type="evidence" value="ECO:0007669"/>
    <property type="project" value="InterPro"/>
</dbReference>